<proteinExistence type="predicted"/>
<organism evidence="1 2">
    <name type="scientific">Aquirufa esocilacus</name>
    <dbReference type="NCBI Taxonomy" id="3096513"/>
    <lineage>
        <taxon>Bacteria</taxon>
        <taxon>Pseudomonadati</taxon>
        <taxon>Bacteroidota</taxon>
        <taxon>Cytophagia</taxon>
        <taxon>Cytophagales</taxon>
        <taxon>Flectobacillaceae</taxon>
        <taxon>Aquirufa</taxon>
    </lineage>
</organism>
<gene>
    <name evidence="1" type="ORF">SKC37_09565</name>
</gene>
<keyword evidence="2" id="KW-1185">Reference proteome</keyword>
<protein>
    <submittedName>
        <fullName evidence="1">Uncharacterized protein</fullName>
    </submittedName>
</protein>
<dbReference type="RefSeq" id="WP_377981264.1">
    <property type="nucleotide sequence ID" value="NZ_JBBKXX010000003.1"/>
</dbReference>
<evidence type="ECO:0000313" key="1">
    <source>
        <dbReference type="EMBL" id="MFD3408903.1"/>
    </source>
</evidence>
<sequence length="177" mass="20614">MRKQATLESTRRDAFIKHHFQVSHLTHQERDELGFLGEFACCDALGIDWKNNIRENYLTIDDFDFVVNGKRIDVKSETVPANYATKILNKTIKDDELYGRRLINKGQFSLLSKYDLVIFGMFIRDQVDYWHPIGFIETKVIIEKYPPTYRRPDGGNYPFPGSPVPTSILQPIENLTR</sequence>
<accession>A0ABW6DK67</accession>
<evidence type="ECO:0000313" key="2">
    <source>
        <dbReference type="Proteomes" id="UP001598019"/>
    </source>
</evidence>
<dbReference type="Proteomes" id="UP001598019">
    <property type="component" value="Unassembled WGS sequence"/>
</dbReference>
<reference evidence="1 2" key="1">
    <citation type="submission" date="2024-03" db="EMBL/GenBank/DDBJ databases">
        <title>Aquirufa genome sequencing.</title>
        <authorList>
            <person name="Pitt A."/>
            <person name="Hahn M.W."/>
        </authorList>
    </citation>
    <scope>NUCLEOTIDE SEQUENCE [LARGE SCALE GENOMIC DNA]</scope>
    <source>
        <strain evidence="1 2">HETE-83D</strain>
    </source>
</reference>
<comment type="caution">
    <text evidence="1">The sequence shown here is derived from an EMBL/GenBank/DDBJ whole genome shotgun (WGS) entry which is preliminary data.</text>
</comment>
<name>A0ABW6DK67_9BACT</name>
<dbReference type="EMBL" id="JBBKXX010000003">
    <property type="protein sequence ID" value="MFD3408903.1"/>
    <property type="molecule type" value="Genomic_DNA"/>
</dbReference>